<dbReference type="GO" id="GO:0005164">
    <property type="term" value="F:tumor necrosis factor receptor binding"/>
    <property type="evidence" value="ECO:0007669"/>
    <property type="project" value="TreeGrafter"/>
</dbReference>
<dbReference type="AlphaFoldDB" id="A0A1X7VWS2"/>
<dbReference type="EnsemblMetazoa" id="Aqu2.1.43858_001">
    <property type="protein sequence ID" value="Aqu2.1.43858_001"/>
    <property type="gene ID" value="Aqu2.1.43858"/>
</dbReference>
<dbReference type="Pfam" id="PF21355">
    <property type="entry name" value="TRAF-mep_MATH"/>
    <property type="match status" value="2"/>
</dbReference>
<proteinExistence type="predicted"/>
<dbReference type="PROSITE" id="PS50144">
    <property type="entry name" value="MATH"/>
    <property type="match status" value="1"/>
</dbReference>
<dbReference type="InterPro" id="IPR002083">
    <property type="entry name" value="MATH/TRAF_dom"/>
</dbReference>
<sequence length="403" mass="46539">MTNVLKRMEFNRTFYSPEFFTHLNGYKLRLEVQKSLQPQSIGLYARIMRGNNDNNLVWPLQASIVVELLNWRQNASHYSCTLSFNELTPFESKSQVTKGECALSNCGTDAFISYASLGYNSTTDTEYLQDDCLRFCIKEVIVYSSPSSFRKPLWKSWLASYFIEHTITHFFERIRLQNVFWSPSFYSSDRGYKMCLKVYPAGTGLGENSHVSIYCVLMKGEYDNELKWPFTADVVVDILNWMHDSHHHRVVLKVNEDSVHSSRTRVDQANELGHGWGNSKAIEFGSLFPTNSSPVQYLLDDCMRIRIYDVVIYSTRLLEKTPHWKESMVRLPQSLAEFTVTGVTQHLSYNTEYISQPFYTDSNGFKLRLEVNFNGANDGMKSVDYVLLGVASFLMINYFVSLE</sequence>
<name>A0A1X7VWS2_AMPQE</name>
<dbReference type="SUPFAM" id="SSF49599">
    <property type="entry name" value="TRAF domain-like"/>
    <property type="match status" value="2"/>
</dbReference>
<dbReference type="PANTHER" id="PTHR10131">
    <property type="entry name" value="TNF RECEPTOR ASSOCIATED FACTOR"/>
    <property type="match status" value="1"/>
</dbReference>
<organism evidence="2">
    <name type="scientific">Amphimedon queenslandica</name>
    <name type="common">Sponge</name>
    <dbReference type="NCBI Taxonomy" id="400682"/>
    <lineage>
        <taxon>Eukaryota</taxon>
        <taxon>Metazoa</taxon>
        <taxon>Porifera</taxon>
        <taxon>Demospongiae</taxon>
        <taxon>Heteroscleromorpha</taxon>
        <taxon>Haplosclerida</taxon>
        <taxon>Niphatidae</taxon>
        <taxon>Amphimedon</taxon>
    </lineage>
</organism>
<dbReference type="Gene3D" id="2.60.210.10">
    <property type="entry name" value="Apoptosis, Tumor Necrosis Factor Receptor Associated Protein 2, Chain A"/>
    <property type="match status" value="2"/>
</dbReference>
<dbReference type="eggNOG" id="KOG0297">
    <property type="taxonomic scope" value="Eukaryota"/>
</dbReference>
<dbReference type="InterPro" id="IPR008974">
    <property type="entry name" value="TRAF-like"/>
</dbReference>
<reference evidence="2" key="1">
    <citation type="submission" date="2017-05" db="UniProtKB">
        <authorList>
            <consortium name="EnsemblMetazoa"/>
        </authorList>
    </citation>
    <scope>IDENTIFICATION</scope>
</reference>
<protein>
    <recommendedName>
        <fullName evidence="1">MATH domain-containing protein</fullName>
    </recommendedName>
</protein>
<dbReference type="GO" id="GO:0009898">
    <property type="term" value="C:cytoplasmic side of plasma membrane"/>
    <property type="evidence" value="ECO:0007669"/>
    <property type="project" value="TreeGrafter"/>
</dbReference>
<accession>A0A1X7VWS2</accession>
<feature type="domain" description="MATH" evidence="1">
    <location>
        <begin position="160"/>
        <end position="309"/>
    </location>
</feature>
<dbReference type="InParanoid" id="A0A1X7VWS2"/>
<evidence type="ECO:0000259" key="1">
    <source>
        <dbReference type="PROSITE" id="PS50144"/>
    </source>
</evidence>
<dbReference type="PANTHER" id="PTHR10131:SF138">
    <property type="entry name" value="RE66324P"/>
    <property type="match status" value="1"/>
</dbReference>
<dbReference type="InterPro" id="IPR049342">
    <property type="entry name" value="TRAF1-6_MATH_dom"/>
</dbReference>
<dbReference type="OrthoDB" id="6105938at2759"/>
<dbReference type="GO" id="GO:0043122">
    <property type="term" value="P:regulation of canonical NF-kappaB signal transduction"/>
    <property type="evidence" value="ECO:0007669"/>
    <property type="project" value="TreeGrafter"/>
</dbReference>
<evidence type="ECO:0000313" key="2">
    <source>
        <dbReference type="EnsemblMetazoa" id="Aqu2.1.43858_001"/>
    </source>
</evidence>